<comment type="caution">
    <text evidence="1">The sequence shown here is derived from an EMBL/GenBank/DDBJ whole genome shotgun (WGS) entry which is preliminary data.</text>
</comment>
<dbReference type="STRING" id="22663.A0A2I0JSG7"/>
<sequence length="326" mass="35801">MGDLMMGLGPIEDLRMRLGPMEDLMVGLGPTEDLRMGLSPVGDLTVGLGPTEDLRMGLGPLEDLTVGLSPTKDLRMGLGPVGDLMVGLGPTEDQRKGLDPMGDLTMGLGPTEDQRMGLGLVKNQSGDHCSICRDAPVACDCRCRAVVLWTKWIPISKASWIPIGHVWAYQDFPDDALAALSVVRRACRLWTLLVKKGGCDLEKAWEARCPILKGYMSSRLLCSPEFHLVRARMREAYATRLGSIHLPVGTHDGRARNEDDHHRIYNMEIETPKVDGIGRMDETRARMGRPFSSIDRGVSDSLMPRILVNHGITVMPLSGRTCVVHI</sequence>
<dbReference type="EMBL" id="PGOL01001393">
    <property type="protein sequence ID" value="PKI58416.1"/>
    <property type="molecule type" value="Genomic_DNA"/>
</dbReference>
<reference evidence="1 2" key="1">
    <citation type="submission" date="2017-11" db="EMBL/GenBank/DDBJ databases">
        <title>De-novo sequencing of pomegranate (Punica granatum L.) genome.</title>
        <authorList>
            <person name="Akparov Z."/>
            <person name="Amiraslanov A."/>
            <person name="Hajiyeva S."/>
            <person name="Abbasov M."/>
            <person name="Kaur K."/>
            <person name="Hamwieh A."/>
            <person name="Solovyev V."/>
            <person name="Salamov A."/>
            <person name="Braich B."/>
            <person name="Kosarev P."/>
            <person name="Mahmoud A."/>
            <person name="Hajiyev E."/>
            <person name="Babayeva S."/>
            <person name="Izzatullayeva V."/>
            <person name="Mammadov A."/>
            <person name="Mammadov A."/>
            <person name="Sharifova S."/>
            <person name="Ojaghi J."/>
            <person name="Eynullazada K."/>
            <person name="Bayramov B."/>
            <person name="Abdulazimova A."/>
            <person name="Shahmuradov I."/>
        </authorList>
    </citation>
    <scope>NUCLEOTIDE SEQUENCE [LARGE SCALE GENOMIC DNA]</scope>
    <source>
        <strain evidence="2">cv. AG2017</strain>
        <tissue evidence="1">Leaf</tissue>
    </source>
</reference>
<evidence type="ECO:0000313" key="2">
    <source>
        <dbReference type="Proteomes" id="UP000233551"/>
    </source>
</evidence>
<organism evidence="1 2">
    <name type="scientific">Punica granatum</name>
    <name type="common">Pomegranate</name>
    <dbReference type="NCBI Taxonomy" id="22663"/>
    <lineage>
        <taxon>Eukaryota</taxon>
        <taxon>Viridiplantae</taxon>
        <taxon>Streptophyta</taxon>
        <taxon>Embryophyta</taxon>
        <taxon>Tracheophyta</taxon>
        <taxon>Spermatophyta</taxon>
        <taxon>Magnoliopsida</taxon>
        <taxon>eudicotyledons</taxon>
        <taxon>Gunneridae</taxon>
        <taxon>Pentapetalae</taxon>
        <taxon>rosids</taxon>
        <taxon>malvids</taxon>
        <taxon>Myrtales</taxon>
        <taxon>Lythraceae</taxon>
        <taxon>Punica</taxon>
    </lineage>
</organism>
<dbReference type="AlphaFoldDB" id="A0A2I0JSG7"/>
<name>A0A2I0JSG7_PUNGR</name>
<accession>A0A2I0JSG7</accession>
<keyword evidence="2" id="KW-1185">Reference proteome</keyword>
<dbReference type="Proteomes" id="UP000233551">
    <property type="component" value="Unassembled WGS sequence"/>
</dbReference>
<evidence type="ECO:0000313" key="1">
    <source>
        <dbReference type="EMBL" id="PKI58416.1"/>
    </source>
</evidence>
<protein>
    <submittedName>
        <fullName evidence="1">Uncharacterized protein</fullName>
    </submittedName>
</protein>
<gene>
    <name evidence="1" type="ORF">CRG98_021174</name>
</gene>
<proteinExistence type="predicted"/>